<dbReference type="PROSITE" id="PS50995">
    <property type="entry name" value="HTH_MARR_2"/>
    <property type="match status" value="1"/>
</dbReference>
<feature type="domain" description="HTH marR-type" evidence="4">
    <location>
        <begin position="12"/>
        <end position="145"/>
    </location>
</feature>
<dbReference type="AlphaFoldDB" id="A0A246HIN5"/>
<dbReference type="EMBL" id="NIVS01000058">
    <property type="protein sequence ID" value="OWQ49502.1"/>
    <property type="molecule type" value="Genomic_DNA"/>
</dbReference>
<reference evidence="5 6" key="1">
    <citation type="submission" date="2017-06" db="EMBL/GenBank/DDBJ databases">
        <authorList>
            <person name="Kim H.J."/>
            <person name="Triplett B.A."/>
        </authorList>
    </citation>
    <scope>NUCLEOTIDE SEQUENCE [LARGE SCALE GENOMIC DNA]</scope>
    <source>
        <strain evidence="5 6">13146</strain>
    </source>
</reference>
<dbReference type="SUPFAM" id="SSF46785">
    <property type="entry name" value="Winged helix' DNA-binding domain"/>
    <property type="match status" value="1"/>
</dbReference>
<dbReference type="InterPro" id="IPR039422">
    <property type="entry name" value="MarR/SlyA-like"/>
</dbReference>
<evidence type="ECO:0000313" key="5">
    <source>
        <dbReference type="EMBL" id="OWQ49502.1"/>
    </source>
</evidence>
<dbReference type="Gene3D" id="1.10.10.10">
    <property type="entry name" value="Winged helix-like DNA-binding domain superfamily/Winged helix DNA-binding domain"/>
    <property type="match status" value="1"/>
</dbReference>
<evidence type="ECO:0000256" key="2">
    <source>
        <dbReference type="ARBA" id="ARBA00023125"/>
    </source>
</evidence>
<dbReference type="SMART" id="SM00347">
    <property type="entry name" value="HTH_MARR"/>
    <property type="match status" value="1"/>
</dbReference>
<keyword evidence="3" id="KW-0804">Transcription</keyword>
<protein>
    <submittedName>
        <fullName evidence="5">MarR family transcriptional regulator</fullName>
    </submittedName>
</protein>
<keyword evidence="1" id="KW-0805">Transcription regulation</keyword>
<dbReference type="PROSITE" id="PS01117">
    <property type="entry name" value="HTH_MARR_1"/>
    <property type="match status" value="1"/>
</dbReference>
<dbReference type="Proteomes" id="UP000198157">
    <property type="component" value="Unassembled WGS sequence"/>
</dbReference>
<dbReference type="Pfam" id="PF12802">
    <property type="entry name" value="MarR_2"/>
    <property type="match status" value="1"/>
</dbReference>
<dbReference type="PANTHER" id="PTHR33164:SF64">
    <property type="entry name" value="TRANSCRIPTIONAL REGULATOR SLYA"/>
    <property type="match status" value="1"/>
</dbReference>
<evidence type="ECO:0000256" key="3">
    <source>
        <dbReference type="ARBA" id="ARBA00023163"/>
    </source>
</evidence>
<dbReference type="PANTHER" id="PTHR33164">
    <property type="entry name" value="TRANSCRIPTIONAL REGULATOR, MARR FAMILY"/>
    <property type="match status" value="1"/>
</dbReference>
<comment type="caution">
    <text evidence="5">The sequence shown here is derived from an EMBL/GenBank/DDBJ whole genome shotgun (WGS) entry which is preliminary data.</text>
</comment>
<dbReference type="InterPro" id="IPR000835">
    <property type="entry name" value="HTH_MarR-typ"/>
</dbReference>
<organism evidence="5 6">
    <name type="scientific">Stenotrophomonas maltophilia</name>
    <name type="common">Pseudomonas maltophilia</name>
    <name type="synonym">Xanthomonas maltophilia</name>
    <dbReference type="NCBI Taxonomy" id="40324"/>
    <lineage>
        <taxon>Bacteria</taxon>
        <taxon>Pseudomonadati</taxon>
        <taxon>Pseudomonadota</taxon>
        <taxon>Gammaproteobacteria</taxon>
        <taxon>Lysobacterales</taxon>
        <taxon>Lysobacteraceae</taxon>
        <taxon>Stenotrophomonas</taxon>
        <taxon>Stenotrophomonas maltophilia group</taxon>
    </lineage>
</organism>
<dbReference type="InterPro" id="IPR036390">
    <property type="entry name" value="WH_DNA-bd_sf"/>
</dbReference>
<evidence type="ECO:0000259" key="4">
    <source>
        <dbReference type="PROSITE" id="PS50995"/>
    </source>
</evidence>
<accession>A0A246HIN5</accession>
<name>A0A246HIN5_STEMA</name>
<dbReference type="GO" id="GO:0003677">
    <property type="term" value="F:DNA binding"/>
    <property type="evidence" value="ECO:0007669"/>
    <property type="project" value="UniProtKB-KW"/>
</dbReference>
<gene>
    <name evidence="5" type="ORF">CEE60_18945</name>
</gene>
<dbReference type="InterPro" id="IPR023187">
    <property type="entry name" value="Tscrpt_reg_MarR-type_CS"/>
</dbReference>
<sequence length="151" mass="16667">MNRSLDERTQLQMQLSSGLLYAGRQWQRLADQALGSYGISAACTMPLLMIGRAGGGIRQVALAHQLGMEGPSLVRLLDKLAASDLVRRECDASDRRANLLWLTDKGEALVSELETQLIGLRQDVFGELSMDELRTVLKLWQLLADAADRVT</sequence>
<dbReference type="PRINTS" id="PR00598">
    <property type="entry name" value="HTHMARR"/>
</dbReference>
<keyword evidence="2" id="KW-0238">DNA-binding</keyword>
<evidence type="ECO:0000256" key="1">
    <source>
        <dbReference type="ARBA" id="ARBA00023015"/>
    </source>
</evidence>
<dbReference type="GO" id="GO:0006950">
    <property type="term" value="P:response to stress"/>
    <property type="evidence" value="ECO:0007669"/>
    <property type="project" value="TreeGrafter"/>
</dbReference>
<dbReference type="InterPro" id="IPR036388">
    <property type="entry name" value="WH-like_DNA-bd_sf"/>
</dbReference>
<dbReference type="OrthoDB" id="6002259at2"/>
<proteinExistence type="predicted"/>
<evidence type="ECO:0000313" key="6">
    <source>
        <dbReference type="Proteomes" id="UP000198157"/>
    </source>
</evidence>
<dbReference type="GO" id="GO:0003700">
    <property type="term" value="F:DNA-binding transcription factor activity"/>
    <property type="evidence" value="ECO:0007669"/>
    <property type="project" value="InterPro"/>
</dbReference>